<dbReference type="InterPro" id="IPR014722">
    <property type="entry name" value="Rib_uL2_dom2"/>
</dbReference>
<name>A0A9Q0RS81_9DIPT</name>
<dbReference type="GO" id="GO:0003723">
    <property type="term" value="F:RNA binding"/>
    <property type="evidence" value="ECO:0007669"/>
    <property type="project" value="TreeGrafter"/>
</dbReference>
<sequence>MPPVEKSAKKAPASGKKPTKFRKAVNFNLSGGIMRYSRHQQYKRKALWRQKATLKPKQEVPKRPLTIVKEIGGGHNGGQRVVTLRKNKANYPTKALVTSRPTKGVFKLHKRSTRKSLIPGRVVIIVAGKHKGKRVIVLKVLQSGLLLITGPFSLNSTPLRRISQRYVIATQTRINMANVVVPDHINDAYFKREPKSTKRNRGEGEIFAPKKEVYTVSEKRKSDQATVDKSIKTALSQHKDKKLLFNYLRSYFALSSSQYPHRLKF</sequence>
<feature type="domain" description="KOW" evidence="8">
    <location>
        <begin position="119"/>
        <end position="144"/>
    </location>
</feature>
<evidence type="ECO:0000259" key="8">
    <source>
        <dbReference type="Pfam" id="PF00467"/>
    </source>
</evidence>
<evidence type="ECO:0000259" key="9">
    <source>
        <dbReference type="Pfam" id="PF03868"/>
    </source>
</evidence>
<dbReference type="Pfam" id="PF00467">
    <property type="entry name" value="KOW"/>
    <property type="match status" value="1"/>
</dbReference>
<dbReference type="Pfam" id="PF01159">
    <property type="entry name" value="Ribosomal_L6e"/>
    <property type="match status" value="1"/>
</dbReference>
<dbReference type="InterPro" id="IPR041997">
    <property type="entry name" value="Ribosomal_eL6_KOW"/>
</dbReference>
<comment type="similarity">
    <text evidence="1">Belongs to the eukaryotic ribosomal protein eL6 family.</text>
</comment>
<protein>
    <recommendedName>
        <fullName evidence="5">Large ribosomal subunit protein eL6</fullName>
    </recommendedName>
    <alternativeName>
        <fullName evidence="6">60S ribosomal protein L6</fullName>
    </alternativeName>
</protein>
<keyword evidence="11" id="KW-1185">Reference proteome</keyword>
<evidence type="ECO:0000256" key="7">
    <source>
        <dbReference type="ARBA" id="ARBA00046388"/>
    </source>
</evidence>
<gene>
    <name evidence="10" type="primary">RPL6</name>
    <name evidence="10" type="ORF">Bhyg_17450</name>
</gene>
<evidence type="ECO:0000256" key="4">
    <source>
        <dbReference type="ARBA" id="ARBA00034092"/>
    </source>
</evidence>
<reference evidence="10" key="1">
    <citation type="submission" date="2022-07" db="EMBL/GenBank/DDBJ databases">
        <authorList>
            <person name="Trinca V."/>
            <person name="Uliana J.V.C."/>
            <person name="Torres T.T."/>
            <person name="Ward R.J."/>
            <person name="Monesi N."/>
        </authorList>
    </citation>
    <scope>NUCLEOTIDE SEQUENCE</scope>
    <source>
        <strain evidence="10">HSMRA1968</strain>
        <tissue evidence="10">Whole embryos</tissue>
    </source>
</reference>
<dbReference type="PANTHER" id="PTHR10715:SF0">
    <property type="entry name" value="LARGE RIBOSOMAL SUBUNIT PROTEIN EL6"/>
    <property type="match status" value="1"/>
</dbReference>
<keyword evidence="2 10" id="KW-0689">Ribosomal protein</keyword>
<dbReference type="GO" id="GO:0002181">
    <property type="term" value="P:cytoplasmic translation"/>
    <property type="evidence" value="ECO:0007669"/>
    <property type="project" value="TreeGrafter"/>
</dbReference>
<dbReference type="AlphaFoldDB" id="A0A9Q0RS81"/>
<dbReference type="Proteomes" id="UP001151699">
    <property type="component" value="Unassembled WGS sequence"/>
</dbReference>
<dbReference type="GO" id="GO:0003735">
    <property type="term" value="F:structural constituent of ribosome"/>
    <property type="evidence" value="ECO:0007669"/>
    <property type="project" value="InterPro"/>
</dbReference>
<dbReference type="InterPro" id="IPR005568">
    <property type="entry name" value="Ribosomal_uL6_N"/>
</dbReference>
<organism evidence="10 11">
    <name type="scientific">Pseudolycoriella hygida</name>
    <dbReference type="NCBI Taxonomy" id="35572"/>
    <lineage>
        <taxon>Eukaryota</taxon>
        <taxon>Metazoa</taxon>
        <taxon>Ecdysozoa</taxon>
        <taxon>Arthropoda</taxon>
        <taxon>Hexapoda</taxon>
        <taxon>Insecta</taxon>
        <taxon>Pterygota</taxon>
        <taxon>Neoptera</taxon>
        <taxon>Endopterygota</taxon>
        <taxon>Diptera</taxon>
        <taxon>Nematocera</taxon>
        <taxon>Sciaroidea</taxon>
        <taxon>Sciaridae</taxon>
        <taxon>Pseudolycoriella</taxon>
    </lineage>
</organism>
<accession>A0A9Q0RS81</accession>
<comment type="function">
    <text evidence="4">Component of the large ribosomal subunit. The ribosome is a large ribonucleoprotein complex responsible for the synthesis of proteins in the cell.</text>
</comment>
<evidence type="ECO:0000313" key="11">
    <source>
        <dbReference type="Proteomes" id="UP001151699"/>
    </source>
</evidence>
<dbReference type="PANTHER" id="PTHR10715">
    <property type="entry name" value="60S RIBOSOMAL PROTEIN L6"/>
    <property type="match status" value="1"/>
</dbReference>
<dbReference type="CDD" id="cd13156">
    <property type="entry name" value="KOW_RPL6"/>
    <property type="match status" value="1"/>
</dbReference>
<comment type="caution">
    <text evidence="10">The sequence shown here is derived from an EMBL/GenBank/DDBJ whole genome shotgun (WGS) entry which is preliminary data.</text>
</comment>
<evidence type="ECO:0000256" key="5">
    <source>
        <dbReference type="ARBA" id="ARBA00035233"/>
    </source>
</evidence>
<evidence type="ECO:0000256" key="2">
    <source>
        <dbReference type="ARBA" id="ARBA00022980"/>
    </source>
</evidence>
<dbReference type="InterPro" id="IPR000915">
    <property type="entry name" value="60S_ribosomal_eL6"/>
</dbReference>
<dbReference type="InterPro" id="IPR008991">
    <property type="entry name" value="Translation_prot_SH3-like_sf"/>
</dbReference>
<dbReference type="EMBL" id="WJQU01003881">
    <property type="protein sequence ID" value="KAJ6621425.1"/>
    <property type="molecule type" value="Genomic_DNA"/>
</dbReference>
<dbReference type="GO" id="GO:0022625">
    <property type="term" value="C:cytosolic large ribosomal subunit"/>
    <property type="evidence" value="ECO:0007669"/>
    <property type="project" value="TreeGrafter"/>
</dbReference>
<feature type="domain" description="Large ribosomal subunit protein uL6 N-terminal" evidence="9">
    <location>
        <begin position="17"/>
        <end position="69"/>
    </location>
</feature>
<dbReference type="GO" id="GO:0000027">
    <property type="term" value="P:ribosomal large subunit assembly"/>
    <property type="evidence" value="ECO:0007669"/>
    <property type="project" value="TreeGrafter"/>
</dbReference>
<dbReference type="FunFam" id="2.30.30.30:FF:000014">
    <property type="entry name" value="60S ribosomal protein L6"/>
    <property type="match status" value="1"/>
</dbReference>
<dbReference type="InterPro" id="IPR005824">
    <property type="entry name" value="KOW"/>
</dbReference>
<evidence type="ECO:0000256" key="1">
    <source>
        <dbReference type="ARBA" id="ARBA00010592"/>
    </source>
</evidence>
<dbReference type="Pfam" id="PF03868">
    <property type="entry name" value="Ribosomal_L6e_N"/>
    <property type="match status" value="1"/>
</dbReference>
<evidence type="ECO:0000256" key="3">
    <source>
        <dbReference type="ARBA" id="ARBA00023274"/>
    </source>
</evidence>
<proteinExistence type="inferred from homology"/>
<dbReference type="Gene3D" id="2.30.30.30">
    <property type="match status" value="1"/>
</dbReference>
<keyword evidence="3" id="KW-0687">Ribonucleoprotein</keyword>
<comment type="subunit">
    <text evidence="7">Component of the large ribosomal subunit. May bind IPO9 with low affinity.</text>
</comment>
<dbReference type="OrthoDB" id="2436667at2759"/>
<evidence type="ECO:0000256" key="6">
    <source>
        <dbReference type="ARBA" id="ARBA00035351"/>
    </source>
</evidence>
<dbReference type="SUPFAM" id="SSF50104">
    <property type="entry name" value="Translation proteins SH3-like domain"/>
    <property type="match status" value="1"/>
</dbReference>
<evidence type="ECO:0000313" key="10">
    <source>
        <dbReference type="EMBL" id="KAJ6621425.1"/>
    </source>
</evidence>